<dbReference type="InterPro" id="IPR027417">
    <property type="entry name" value="P-loop_NTPase"/>
</dbReference>
<organism evidence="2 3">
    <name type="scientific">Methanosuratincola subterraneus</name>
    <dbReference type="NCBI Taxonomy" id="2593994"/>
    <lineage>
        <taxon>Archaea</taxon>
        <taxon>Thermoproteota</taxon>
        <taxon>Methanosuratincolia</taxon>
        <taxon>Candidatus Methanomethylicales</taxon>
        <taxon>Candidatus Methanomethylicaceae</taxon>
        <taxon>Candidatus Methanosuratincola (ex Vanwonterghem et al. 2016)</taxon>
    </lineage>
</organism>
<dbReference type="PANTHER" id="PTHR13748:SF62">
    <property type="entry name" value="COBW DOMAIN-CONTAINING PROTEIN"/>
    <property type="match status" value="1"/>
</dbReference>
<dbReference type="GO" id="GO:0005737">
    <property type="term" value="C:cytoplasm"/>
    <property type="evidence" value="ECO:0007669"/>
    <property type="project" value="TreeGrafter"/>
</dbReference>
<comment type="caution">
    <text evidence="2">The sequence shown here is derived from an EMBL/GenBank/DDBJ whole genome shotgun (WGS) entry which is preliminary data.</text>
</comment>
<evidence type="ECO:0000259" key="1">
    <source>
        <dbReference type="Pfam" id="PF02492"/>
    </source>
</evidence>
<dbReference type="InterPro" id="IPR003495">
    <property type="entry name" value="CobW/HypB/UreG_nucleotide-bd"/>
</dbReference>
<dbReference type="Gene3D" id="3.40.50.300">
    <property type="entry name" value="P-loop containing nucleotide triphosphate hydrolases"/>
    <property type="match status" value="1"/>
</dbReference>
<reference evidence="2 3" key="1">
    <citation type="submission" date="2018-12" db="EMBL/GenBank/DDBJ databases">
        <title>The complete genome of the methanogenic archaea of the candidate phylum Verstraetearchaeota, obtained from the metagenome of underground thermal water.</title>
        <authorList>
            <person name="Kadnikov V.V."/>
            <person name="Mardanov A.V."/>
            <person name="Beletsky A.V."/>
            <person name="Karnachuk O.V."/>
            <person name="Ravin N.V."/>
        </authorList>
    </citation>
    <scope>NUCLEOTIDE SEQUENCE [LARGE SCALE GENOMIC DNA]</scope>
    <source>
        <strain evidence="2">Ch88</strain>
    </source>
</reference>
<sequence length="348" mass="37817">MVLLAQISGFLGSGKTSSIIRMATEAQKKGLKTAVIVNEIGDVDVDGEFVKSSGLKAKRILGGCICCSLGADLVSTIKIVVEEFKPDVIFVEPTGVALPSQVKRFFVQASYLVPGLEFSPTVALVDGVRFRSLLAEFKDFLTKQARDAEILALTKIDRIDKKFDLPLIVSALSEMRPGTRVIGVSSVTGEGMPDLLAAILGERVELDSEANPAQDDSVAESGVGNADFYGILRSDKDLDDKAIRSFVSEVIEAMGRKCIEKTGRILGHIKAFGESQGKGFKASMVDLTTGVEFSGDIPQSWKELKFSLFMALEGFGSEDMRSYLKETIRETSKKYGLSVEDLHHQHHN</sequence>
<dbReference type="EMBL" id="RXGA01000001">
    <property type="protein sequence ID" value="RWX74108.1"/>
    <property type="molecule type" value="Genomic_DNA"/>
</dbReference>
<dbReference type="AlphaFoldDB" id="A0A444L948"/>
<gene>
    <name evidence="2" type="ORF">Metus_0133</name>
</gene>
<name>A0A444L948_METS7</name>
<protein>
    <submittedName>
        <fullName evidence="2">Metal chaperone, involved in Zn homeostasis</fullName>
    </submittedName>
</protein>
<accession>A0A444L948</accession>
<feature type="domain" description="CobW/HypB/UreG nucleotide-binding" evidence="1">
    <location>
        <begin position="6"/>
        <end position="181"/>
    </location>
</feature>
<dbReference type="Pfam" id="PF02492">
    <property type="entry name" value="cobW"/>
    <property type="match status" value="1"/>
</dbReference>
<evidence type="ECO:0000313" key="3">
    <source>
        <dbReference type="Proteomes" id="UP000288215"/>
    </source>
</evidence>
<proteinExistence type="predicted"/>
<dbReference type="Proteomes" id="UP000288215">
    <property type="component" value="Unassembled WGS sequence"/>
</dbReference>
<dbReference type="SUPFAM" id="SSF52540">
    <property type="entry name" value="P-loop containing nucleoside triphosphate hydrolases"/>
    <property type="match status" value="1"/>
</dbReference>
<dbReference type="InterPro" id="IPR051316">
    <property type="entry name" value="Zinc-reg_GTPase_activator"/>
</dbReference>
<evidence type="ECO:0000313" key="2">
    <source>
        <dbReference type="EMBL" id="RWX74108.1"/>
    </source>
</evidence>
<dbReference type="PANTHER" id="PTHR13748">
    <property type="entry name" value="COBW-RELATED"/>
    <property type="match status" value="1"/>
</dbReference>